<feature type="transmembrane region" description="Helical" evidence="7">
    <location>
        <begin position="313"/>
        <end position="336"/>
    </location>
</feature>
<evidence type="ECO:0000313" key="10">
    <source>
        <dbReference type="Proteomes" id="UP001600888"/>
    </source>
</evidence>
<feature type="transmembrane region" description="Helical" evidence="7">
    <location>
        <begin position="150"/>
        <end position="177"/>
    </location>
</feature>
<feature type="transmembrane region" description="Helical" evidence="7">
    <location>
        <begin position="183"/>
        <end position="203"/>
    </location>
</feature>
<evidence type="ECO:0000256" key="4">
    <source>
        <dbReference type="ARBA" id="ARBA00022989"/>
    </source>
</evidence>
<evidence type="ECO:0000256" key="5">
    <source>
        <dbReference type="ARBA" id="ARBA00023136"/>
    </source>
</evidence>
<dbReference type="Proteomes" id="UP001600888">
    <property type="component" value="Unassembled WGS sequence"/>
</dbReference>
<evidence type="ECO:0000313" key="9">
    <source>
        <dbReference type="EMBL" id="KAL2279284.1"/>
    </source>
</evidence>
<keyword evidence="10" id="KW-1185">Reference proteome</keyword>
<dbReference type="InterPro" id="IPR011701">
    <property type="entry name" value="MFS"/>
</dbReference>
<evidence type="ECO:0000256" key="7">
    <source>
        <dbReference type="SAM" id="Phobius"/>
    </source>
</evidence>
<feature type="transmembrane region" description="Helical" evidence="7">
    <location>
        <begin position="245"/>
        <end position="265"/>
    </location>
</feature>
<feature type="transmembrane region" description="Helical" evidence="7">
    <location>
        <begin position="81"/>
        <end position="98"/>
    </location>
</feature>
<dbReference type="PROSITE" id="PS50850">
    <property type="entry name" value="MFS"/>
    <property type="match status" value="1"/>
</dbReference>
<dbReference type="InterPro" id="IPR036259">
    <property type="entry name" value="MFS_trans_sf"/>
</dbReference>
<keyword evidence="5 7" id="KW-0472">Membrane</keyword>
<dbReference type="PANTHER" id="PTHR43791:SF40">
    <property type="entry name" value="THIAMINE PATHWAY TRANSPORTER THI73"/>
    <property type="match status" value="1"/>
</dbReference>
<keyword evidence="3 7" id="KW-0812">Transmembrane</keyword>
<organism evidence="9 10">
    <name type="scientific">Diaporthe vaccinii</name>
    <dbReference type="NCBI Taxonomy" id="105482"/>
    <lineage>
        <taxon>Eukaryota</taxon>
        <taxon>Fungi</taxon>
        <taxon>Dikarya</taxon>
        <taxon>Ascomycota</taxon>
        <taxon>Pezizomycotina</taxon>
        <taxon>Sordariomycetes</taxon>
        <taxon>Sordariomycetidae</taxon>
        <taxon>Diaporthales</taxon>
        <taxon>Diaporthaceae</taxon>
        <taxon>Diaporthe</taxon>
        <taxon>Diaporthe eres species complex</taxon>
    </lineage>
</organism>
<dbReference type="Pfam" id="PF07690">
    <property type="entry name" value="MFS_1"/>
    <property type="match status" value="1"/>
</dbReference>
<dbReference type="PANTHER" id="PTHR43791">
    <property type="entry name" value="PERMEASE-RELATED"/>
    <property type="match status" value="1"/>
</dbReference>
<evidence type="ECO:0000256" key="2">
    <source>
        <dbReference type="ARBA" id="ARBA00022448"/>
    </source>
</evidence>
<dbReference type="Gene3D" id="1.20.1250.20">
    <property type="entry name" value="MFS general substrate transporter like domains"/>
    <property type="match status" value="1"/>
</dbReference>
<comment type="subcellular location">
    <subcellularLocation>
        <location evidence="1">Membrane</location>
        <topology evidence="1">Multi-pass membrane protein</topology>
    </subcellularLocation>
</comment>
<keyword evidence="2" id="KW-0813">Transport</keyword>
<dbReference type="EMBL" id="JBAWTH010000078">
    <property type="protein sequence ID" value="KAL2279284.1"/>
    <property type="molecule type" value="Genomic_DNA"/>
</dbReference>
<protein>
    <recommendedName>
        <fullName evidence="8">Major facilitator superfamily (MFS) profile domain-containing protein</fullName>
    </recommendedName>
</protein>
<reference evidence="9 10" key="1">
    <citation type="submission" date="2024-03" db="EMBL/GenBank/DDBJ databases">
        <title>A high-quality draft genome sequence of Diaporthe vaccinii, a causative agent of upright dieback and viscid rot disease in cranberry plants.</title>
        <authorList>
            <person name="Sarrasin M."/>
            <person name="Lang B.F."/>
            <person name="Burger G."/>
        </authorList>
    </citation>
    <scope>NUCLEOTIDE SEQUENCE [LARGE SCALE GENOMIC DNA]</scope>
    <source>
        <strain evidence="9 10">IS7</strain>
    </source>
</reference>
<name>A0ABR4EA13_9PEZI</name>
<gene>
    <name evidence="9" type="ORF">FJTKL_13638</name>
</gene>
<feature type="transmembrane region" description="Helical" evidence="7">
    <location>
        <begin position="215"/>
        <end position="233"/>
    </location>
</feature>
<evidence type="ECO:0000256" key="1">
    <source>
        <dbReference type="ARBA" id="ARBA00004141"/>
    </source>
</evidence>
<sequence>MDAQNGKAAPVAEEEKAPSQGLEQWLTATTGHEVVSDTTSLSDKDEAFQFLHNSPRREELLTEGQAILNDPIKYRRLLRKIDFTIIPLLALTYFLQALDKTTLEYTAVMGIREDTHLVGQHYSYLGMFFWVGYLALELPTQLMAQQISRLGLYLGVNIILWGIAVACHAACNTFAGLAVCRTLLGAFESCVAPILVFIVAMWYKKAEQGRRVSWHHVMANFSMVVGGSVSYGVSFIESRFAVWRIFYLVIGLLTICSGVTICLFLPDSPVRSRRFTEAEKAAVLLRIRDNQSGTQNSKIKKPQVVEALKDGRVLLVAFATLLIAIPGGGLSTFGTILTVSFGYTHQQALIFAVPMGAIGLCVVLLNGYLSDKTPVACQVRGELVMSP</sequence>
<proteinExistence type="predicted"/>
<dbReference type="InterPro" id="IPR020846">
    <property type="entry name" value="MFS_dom"/>
</dbReference>
<evidence type="ECO:0000256" key="3">
    <source>
        <dbReference type="ARBA" id="ARBA00022692"/>
    </source>
</evidence>
<comment type="caution">
    <text evidence="9">The sequence shown here is derived from an EMBL/GenBank/DDBJ whole genome shotgun (WGS) entry which is preliminary data.</text>
</comment>
<accession>A0ABR4EA13</accession>
<feature type="region of interest" description="Disordered" evidence="6">
    <location>
        <begin position="1"/>
        <end position="20"/>
    </location>
</feature>
<feature type="transmembrane region" description="Helical" evidence="7">
    <location>
        <begin position="348"/>
        <end position="369"/>
    </location>
</feature>
<dbReference type="SUPFAM" id="SSF103473">
    <property type="entry name" value="MFS general substrate transporter"/>
    <property type="match status" value="1"/>
</dbReference>
<evidence type="ECO:0000256" key="6">
    <source>
        <dbReference type="SAM" id="MobiDB-lite"/>
    </source>
</evidence>
<evidence type="ECO:0000259" key="8">
    <source>
        <dbReference type="PROSITE" id="PS50850"/>
    </source>
</evidence>
<feature type="transmembrane region" description="Helical" evidence="7">
    <location>
        <begin position="118"/>
        <end position="138"/>
    </location>
</feature>
<feature type="domain" description="Major facilitator superfamily (MFS) profile" evidence="8">
    <location>
        <begin position="85"/>
        <end position="387"/>
    </location>
</feature>
<keyword evidence="4 7" id="KW-1133">Transmembrane helix</keyword>